<protein>
    <submittedName>
        <fullName evidence="1">Uncharacterized protein</fullName>
    </submittedName>
</protein>
<evidence type="ECO:0000313" key="2">
    <source>
        <dbReference type="Proteomes" id="UP001602119"/>
    </source>
</evidence>
<dbReference type="RefSeq" id="WP_157544989.1">
    <property type="nucleotide sequence ID" value="NZ_BBYK01000040.1"/>
</dbReference>
<keyword evidence="2" id="KW-1185">Reference proteome</keyword>
<comment type="caution">
    <text evidence="1">The sequence shown here is derived from an EMBL/GenBank/DDBJ whole genome shotgun (WGS) entry which is preliminary data.</text>
</comment>
<dbReference type="EMBL" id="JBIAXI010000014">
    <property type="protein sequence ID" value="MFF4775884.1"/>
    <property type="molecule type" value="Genomic_DNA"/>
</dbReference>
<gene>
    <name evidence="1" type="ORF">ACFY05_23815</name>
</gene>
<proteinExistence type="predicted"/>
<name>A0ABW6VDJ8_MICFU</name>
<sequence>MAYAIFDTPAIHRIPGIKELAQAGSAMVLPLVIVTARLLQVLDDSSVNIRVQNW</sequence>
<accession>A0ABW6VDJ8</accession>
<evidence type="ECO:0000313" key="1">
    <source>
        <dbReference type="EMBL" id="MFF4775884.1"/>
    </source>
</evidence>
<reference evidence="1 2" key="1">
    <citation type="submission" date="2024-10" db="EMBL/GenBank/DDBJ databases">
        <title>The Natural Products Discovery Center: Release of the First 8490 Sequenced Strains for Exploring Actinobacteria Biosynthetic Diversity.</title>
        <authorList>
            <person name="Kalkreuter E."/>
            <person name="Kautsar S.A."/>
            <person name="Yang D."/>
            <person name="Bader C.D."/>
            <person name="Teijaro C.N."/>
            <person name="Fluegel L."/>
            <person name="Davis C.M."/>
            <person name="Simpson J.R."/>
            <person name="Lauterbach L."/>
            <person name="Steele A.D."/>
            <person name="Gui C."/>
            <person name="Meng S."/>
            <person name="Li G."/>
            <person name="Viehrig K."/>
            <person name="Ye F."/>
            <person name="Su P."/>
            <person name="Kiefer A.F."/>
            <person name="Nichols A."/>
            <person name="Cepeda A.J."/>
            <person name="Yan W."/>
            <person name="Fan B."/>
            <person name="Jiang Y."/>
            <person name="Adhikari A."/>
            <person name="Zheng C.-J."/>
            <person name="Schuster L."/>
            <person name="Cowan T.M."/>
            <person name="Smanski M.J."/>
            <person name="Chevrette M.G."/>
            <person name="De Carvalho L.P.S."/>
            <person name="Shen B."/>
        </authorList>
    </citation>
    <scope>NUCLEOTIDE SEQUENCE [LARGE SCALE GENOMIC DNA]</scope>
    <source>
        <strain evidence="1 2">NPDC001281</strain>
    </source>
</reference>
<organism evidence="1 2">
    <name type="scientific">Microtetraspora fusca</name>
    <dbReference type="NCBI Taxonomy" id="1997"/>
    <lineage>
        <taxon>Bacteria</taxon>
        <taxon>Bacillati</taxon>
        <taxon>Actinomycetota</taxon>
        <taxon>Actinomycetes</taxon>
        <taxon>Streptosporangiales</taxon>
        <taxon>Streptosporangiaceae</taxon>
        <taxon>Microtetraspora</taxon>
    </lineage>
</organism>
<dbReference type="Proteomes" id="UP001602119">
    <property type="component" value="Unassembled WGS sequence"/>
</dbReference>